<dbReference type="Proteomes" id="UP000694569">
    <property type="component" value="Unplaced"/>
</dbReference>
<dbReference type="Pfam" id="PF00348">
    <property type="entry name" value="polyprenyl_synt"/>
    <property type="match status" value="1"/>
</dbReference>
<evidence type="ECO:0000256" key="1">
    <source>
        <dbReference type="RuleBase" id="RU004466"/>
    </source>
</evidence>
<dbReference type="GO" id="GO:0005739">
    <property type="term" value="C:mitochondrion"/>
    <property type="evidence" value="ECO:0007669"/>
    <property type="project" value="TreeGrafter"/>
</dbReference>
<dbReference type="Gene3D" id="1.10.600.10">
    <property type="entry name" value="Farnesyl Diphosphate Synthase"/>
    <property type="match status" value="1"/>
</dbReference>
<dbReference type="AlphaFoldDB" id="A0A8C5PHR0"/>
<sequence length="457" mass="50198">MALASIMSVIQRTLPRLGVLSSSFSANRKFSLFSGSGSATQWSKVVSDAEKIVGYPTSFMSLRCLLSDELSNIAMQVRKLVGTKHPLLNTARAFVYDSRNNLQMRGLVVLLISKAAGPSKSSDDMFQHDMVSGIHASQRNLAEITELIHTAFLVHRGIVNIGELKTCDGPVKDMQFGNKMAILSGDFLLANACTGLADLKNSKVVELVSSSIGDLVQGIYYENSFLPEKNTFTDDIGIANWMEHIFLSHGSLLAKSCQAAMELAKHDSEVQSMAFQYGKHMSLSYKLNADLQPFINGKYKGSSFSLNSAPVVLHQDSVGREAWMQQIKEAQLKGNLIDLAKHLYKAEKNKGHRGSWFTSLARRTVQTVTSLIAHPKAESTFVLPPAGRNVLRSLLHFRRCSTQHCIEEAIKAGKGVASAIDLCRYHGDRALSTLQCFPPSEARTALENIVYAVTRLS</sequence>
<dbReference type="InterPro" id="IPR000092">
    <property type="entry name" value="Polyprenyl_synt"/>
</dbReference>
<evidence type="ECO:0000313" key="3">
    <source>
        <dbReference type="Proteomes" id="UP000694569"/>
    </source>
</evidence>
<dbReference type="InterPro" id="IPR008949">
    <property type="entry name" value="Isoprenoid_synthase_dom_sf"/>
</dbReference>
<organism evidence="2 3">
    <name type="scientific">Leptobrachium leishanense</name>
    <name type="common">Leishan spiny toad</name>
    <dbReference type="NCBI Taxonomy" id="445787"/>
    <lineage>
        <taxon>Eukaryota</taxon>
        <taxon>Metazoa</taxon>
        <taxon>Chordata</taxon>
        <taxon>Craniata</taxon>
        <taxon>Vertebrata</taxon>
        <taxon>Euteleostomi</taxon>
        <taxon>Amphibia</taxon>
        <taxon>Batrachia</taxon>
        <taxon>Anura</taxon>
        <taxon>Pelobatoidea</taxon>
        <taxon>Megophryidae</taxon>
        <taxon>Leptobrachium</taxon>
    </lineage>
</organism>
<keyword evidence="1" id="KW-0808">Transferase</keyword>
<protein>
    <submittedName>
        <fullName evidence="2">Decaprenyl diphosphate synthase subunit 2</fullName>
    </submittedName>
</protein>
<reference evidence="2" key="1">
    <citation type="submission" date="2025-08" db="UniProtKB">
        <authorList>
            <consortium name="Ensembl"/>
        </authorList>
    </citation>
    <scope>IDENTIFICATION</scope>
</reference>
<dbReference type="SUPFAM" id="SSF48576">
    <property type="entry name" value="Terpenoid synthases"/>
    <property type="match status" value="1"/>
</dbReference>
<reference evidence="2" key="2">
    <citation type="submission" date="2025-09" db="UniProtKB">
        <authorList>
            <consortium name="Ensembl"/>
        </authorList>
    </citation>
    <scope>IDENTIFICATION</scope>
</reference>
<dbReference type="Ensembl" id="ENSLLET00000023869.1">
    <property type="protein sequence ID" value="ENSLLEP00000022995.1"/>
    <property type="gene ID" value="ENSLLEG00000014579.1"/>
</dbReference>
<name>A0A8C5PHR0_9ANUR</name>
<dbReference type="GO" id="GO:1990234">
    <property type="term" value="C:transferase complex"/>
    <property type="evidence" value="ECO:0007669"/>
    <property type="project" value="TreeGrafter"/>
</dbReference>
<accession>A0A8C5PHR0</accession>
<proteinExistence type="inferred from homology"/>
<dbReference type="GO" id="GO:0008299">
    <property type="term" value="P:isoprenoid biosynthetic process"/>
    <property type="evidence" value="ECO:0007669"/>
    <property type="project" value="InterPro"/>
</dbReference>
<evidence type="ECO:0000313" key="2">
    <source>
        <dbReference type="Ensembl" id="ENSLLEP00000022995.1"/>
    </source>
</evidence>
<keyword evidence="3" id="KW-1185">Reference proteome</keyword>
<dbReference type="GO" id="GO:0006744">
    <property type="term" value="P:ubiquinone biosynthetic process"/>
    <property type="evidence" value="ECO:0007669"/>
    <property type="project" value="TreeGrafter"/>
</dbReference>
<dbReference type="GO" id="GO:0004659">
    <property type="term" value="F:prenyltransferase activity"/>
    <property type="evidence" value="ECO:0007669"/>
    <property type="project" value="InterPro"/>
</dbReference>
<dbReference type="GeneTree" id="ENSGT00940000153498"/>
<dbReference type="PANTHER" id="PTHR12001">
    <property type="entry name" value="GERANYLGERANYL PYROPHOSPHATE SYNTHASE"/>
    <property type="match status" value="1"/>
</dbReference>
<dbReference type="OrthoDB" id="9983019at2759"/>
<dbReference type="PANTHER" id="PTHR12001:SF55">
    <property type="entry name" value="ALL TRANS-POLYPRENYL-DIPHOSPHATE SYNTHASE PDSS2"/>
    <property type="match status" value="1"/>
</dbReference>
<comment type="similarity">
    <text evidence="1">Belongs to the FPP/GGPP synthase family.</text>
</comment>
<gene>
    <name evidence="2" type="primary">PDSS2</name>
</gene>